<dbReference type="EMBL" id="DSMG01000163">
    <property type="protein sequence ID" value="HDX32876.1"/>
    <property type="molecule type" value="Genomic_DNA"/>
</dbReference>
<evidence type="ECO:0000256" key="3">
    <source>
        <dbReference type="SAM" id="Coils"/>
    </source>
</evidence>
<dbReference type="AlphaFoldDB" id="A0A7C1FIT6"/>
<dbReference type="PANTHER" id="PTHR32347:SF23">
    <property type="entry name" value="BLL5650 PROTEIN"/>
    <property type="match status" value="1"/>
</dbReference>
<gene>
    <name evidence="4" type="ORF">ENQ20_15515</name>
</gene>
<sequence>MSTPTMRLIRITCLLFTRWVFSISSLLGFLLLSAGCAQQPTPTPMPTATPLPPIELVRTQGGAVIASARIQPAQHATLAFMSAGRVTEVSAGVGELVSEGARLMQLDDSQAQIALAQARAAYFRAQAQLAEVETGPKAASIEAAQAQLEAAQARLAQLIQPAAPAEIAAAEAELAAAQAAYQALFAGPDESTRINALAALNLAKAAVQQAQAAYNEVKWRNDIGALPQSRQLQEATINLEAAQARYDALFAPPSPAAVAAARARIEQAKATLERLQRPASEAQIAEAEAQVRAAQAQLDALLQGASEESVAVVAGAVAEARALVRRAEQELANLELRAPFTGAVTAINVAVGEFVAPGTPVLTLADLSSLQVETYDLSERDIALVQVGQTASVLIEPLNLTVPARVTLIAPQPSTIGGDTVYTVWLALEEQPAGLRWGMSARVTIETDASP</sequence>
<comment type="subcellular location">
    <subcellularLocation>
        <location evidence="1">Cell envelope</location>
    </subcellularLocation>
</comment>
<keyword evidence="2 3" id="KW-0175">Coiled coil</keyword>
<protein>
    <submittedName>
        <fullName evidence="4">HlyD family efflux transporter periplasmic adaptor subunit</fullName>
    </submittedName>
</protein>
<comment type="caution">
    <text evidence="4">The sequence shown here is derived from an EMBL/GenBank/DDBJ whole genome shotgun (WGS) entry which is preliminary data.</text>
</comment>
<reference evidence="4" key="1">
    <citation type="journal article" date="2020" name="mSystems">
        <title>Genome- and Community-Level Interaction Insights into Carbon Utilization and Element Cycling Functions of Hydrothermarchaeota in Hydrothermal Sediment.</title>
        <authorList>
            <person name="Zhou Z."/>
            <person name="Liu Y."/>
            <person name="Xu W."/>
            <person name="Pan J."/>
            <person name="Luo Z.H."/>
            <person name="Li M."/>
        </authorList>
    </citation>
    <scope>NUCLEOTIDE SEQUENCE [LARGE SCALE GENOMIC DNA]</scope>
    <source>
        <strain evidence="4">SpSt-289</strain>
    </source>
</reference>
<organism evidence="4">
    <name type="scientific">Caldilinea aerophila</name>
    <dbReference type="NCBI Taxonomy" id="133453"/>
    <lineage>
        <taxon>Bacteria</taxon>
        <taxon>Bacillati</taxon>
        <taxon>Chloroflexota</taxon>
        <taxon>Caldilineae</taxon>
        <taxon>Caldilineales</taxon>
        <taxon>Caldilineaceae</taxon>
        <taxon>Caldilinea</taxon>
    </lineage>
</organism>
<dbReference type="Gene3D" id="2.40.30.170">
    <property type="match status" value="1"/>
</dbReference>
<dbReference type="SUPFAM" id="SSF111369">
    <property type="entry name" value="HlyD-like secretion proteins"/>
    <property type="match status" value="1"/>
</dbReference>
<dbReference type="PANTHER" id="PTHR32347">
    <property type="entry name" value="EFFLUX SYSTEM COMPONENT YKNX-RELATED"/>
    <property type="match status" value="1"/>
</dbReference>
<proteinExistence type="predicted"/>
<accession>A0A7C1FIT6</accession>
<dbReference type="InterPro" id="IPR050465">
    <property type="entry name" value="UPF0194_transport"/>
</dbReference>
<evidence type="ECO:0000256" key="2">
    <source>
        <dbReference type="ARBA" id="ARBA00023054"/>
    </source>
</evidence>
<dbReference type="GO" id="GO:0030313">
    <property type="term" value="C:cell envelope"/>
    <property type="evidence" value="ECO:0007669"/>
    <property type="project" value="UniProtKB-SubCell"/>
</dbReference>
<dbReference type="Gene3D" id="2.40.50.100">
    <property type="match status" value="1"/>
</dbReference>
<evidence type="ECO:0000313" key="4">
    <source>
        <dbReference type="EMBL" id="HDX32876.1"/>
    </source>
</evidence>
<feature type="coiled-coil region" evidence="3">
    <location>
        <begin position="258"/>
        <end position="337"/>
    </location>
</feature>
<name>A0A7C1FIT6_9CHLR</name>
<evidence type="ECO:0000256" key="1">
    <source>
        <dbReference type="ARBA" id="ARBA00004196"/>
    </source>
</evidence>